<dbReference type="AlphaFoldDB" id="A0A1G7NN68"/>
<proteinExistence type="predicted"/>
<dbReference type="OrthoDB" id="28444at2157"/>
<dbReference type="InterPro" id="IPR003673">
    <property type="entry name" value="CoA-Trfase_fam_III"/>
</dbReference>
<accession>A0A1G7NN68</accession>
<dbReference type="InterPro" id="IPR044855">
    <property type="entry name" value="CoA-Trfase_III_dom3_sf"/>
</dbReference>
<dbReference type="InterPro" id="IPR023606">
    <property type="entry name" value="CoA-Trfase_III_dom_1_sf"/>
</dbReference>
<dbReference type="PANTHER" id="PTHR48207:SF3">
    <property type="entry name" value="SUCCINATE--HYDROXYMETHYLGLUTARATE COA-TRANSFERASE"/>
    <property type="match status" value="1"/>
</dbReference>
<dbReference type="PANTHER" id="PTHR48207">
    <property type="entry name" value="SUCCINATE--HYDROXYMETHYLGLUTARATE COA-TRANSFERASE"/>
    <property type="match status" value="1"/>
</dbReference>
<dbReference type="STRING" id="660518.SAMN05216218_10969"/>
<reference evidence="4" key="1">
    <citation type="submission" date="2016-10" db="EMBL/GenBank/DDBJ databases">
        <authorList>
            <person name="Varghese N."/>
            <person name="Submissions S."/>
        </authorList>
    </citation>
    <scope>NUCLEOTIDE SEQUENCE [LARGE SCALE GENOMIC DNA]</scope>
    <source>
        <strain evidence="4">IBRC-M 10760</strain>
    </source>
</reference>
<dbReference type="GO" id="GO:0008410">
    <property type="term" value="F:CoA-transferase activity"/>
    <property type="evidence" value="ECO:0007669"/>
    <property type="project" value="TreeGrafter"/>
</dbReference>
<evidence type="ECO:0000313" key="4">
    <source>
        <dbReference type="Proteomes" id="UP000199076"/>
    </source>
</evidence>
<organism evidence="3 4">
    <name type="scientific">Halorientalis regularis</name>
    <dbReference type="NCBI Taxonomy" id="660518"/>
    <lineage>
        <taxon>Archaea</taxon>
        <taxon>Methanobacteriati</taxon>
        <taxon>Methanobacteriota</taxon>
        <taxon>Stenosarchaea group</taxon>
        <taxon>Halobacteria</taxon>
        <taxon>Halobacteriales</taxon>
        <taxon>Haloarculaceae</taxon>
        <taxon>Halorientalis</taxon>
    </lineage>
</organism>
<dbReference type="Proteomes" id="UP000199076">
    <property type="component" value="Unassembled WGS sequence"/>
</dbReference>
<sequence>MSDRDTTDGPSGPLDGLRVVDFSGMVSGGYATMLLADFGADVICVEHPDSPDPIRDWPPEQDGTSLWWKSLGRNKRCVTADLSTDEGQALALELVADADAVVENFRPGTLEGWDLGPERLQSANEELIVVRISGYGQTGPKAEDPGFGTAAEAMSGFAHVNGYPDREPLLPPISLADMVAGQTAVQGLLMALFERDVTGNGEGQVIDVSLLESLFRMFPGEVEKYDKQGTVSERLGNHHANAAPRNVYETTDGYVALSASAQSIFENLAEIVGHPELVDDPRFADNAARVDHADELDEYIAPWIAERSTEEAIEELRAGDAVVAPIYDVSDIVADDHYQARDAIVEVDDGDIGPTRTANVHPKFSRTPGSVDHLGPRHGEHNAEIYVGELGLDEATLADLRDDGVV</sequence>
<name>A0A1G7NN68_9EURY</name>
<dbReference type="Gene3D" id="3.40.50.10540">
    <property type="entry name" value="Crotonobetainyl-coa:carnitine coa-transferase, domain 1"/>
    <property type="match status" value="1"/>
</dbReference>
<feature type="region of interest" description="Disordered" evidence="2">
    <location>
        <begin position="352"/>
        <end position="372"/>
    </location>
</feature>
<dbReference type="SUPFAM" id="SSF89796">
    <property type="entry name" value="CoA-transferase family III (CaiB/BaiF)"/>
    <property type="match status" value="1"/>
</dbReference>
<dbReference type="EMBL" id="FNBK01000009">
    <property type="protein sequence ID" value="SDF75443.1"/>
    <property type="molecule type" value="Genomic_DNA"/>
</dbReference>
<dbReference type="Gene3D" id="3.30.1540.10">
    <property type="entry name" value="formyl-coa transferase, domain 3"/>
    <property type="match status" value="1"/>
</dbReference>
<dbReference type="InterPro" id="IPR050483">
    <property type="entry name" value="CoA-transferase_III_domain"/>
</dbReference>
<keyword evidence="1 3" id="KW-0808">Transferase</keyword>
<protein>
    <submittedName>
        <fullName evidence="3">Formyl-CoA transferase</fullName>
    </submittedName>
</protein>
<dbReference type="RefSeq" id="WP_092692833.1">
    <property type="nucleotide sequence ID" value="NZ_FNBK01000009.1"/>
</dbReference>
<evidence type="ECO:0000256" key="2">
    <source>
        <dbReference type="SAM" id="MobiDB-lite"/>
    </source>
</evidence>
<keyword evidence="4" id="KW-1185">Reference proteome</keyword>
<evidence type="ECO:0000313" key="3">
    <source>
        <dbReference type="EMBL" id="SDF75443.1"/>
    </source>
</evidence>
<evidence type="ECO:0000256" key="1">
    <source>
        <dbReference type="ARBA" id="ARBA00022679"/>
    </source>
</evidence>
<dbReference type="Pfam" id="PF02515">
    <property type="entry name" value="CoA_transf_3"/>
    <property type="match status" value="1"/>
</dbReference>
<gene>
    <name evidence="3" type="ORF">SAMN05216218_10969</name>
</gene>